<dbReference type="Pfam" id="PF14261">
    <property type="entry name" value="DUF4351"/>
    <property type="match status" value="1"/>
</dbReference>
<keyword evidence="3" id="KW-1185">Reference proteome</keyword>
<evidence type="ECO:0000313" key="3">
    <source>
        <dbReference type="Proteomes" id="UP001268256"/>
    </source>
</evidence>
<protein>
    <submittedName>
        <fullName evidence="2">DUF2887 domain-containing protein</fullName>
    </submittedName>
</protein>
<comment type="caution">
    <text evidence="2">The sequence shown here is derived from an EMBL/GenBank/DDBJ whole genome shotgun (WGS) entry which is preliminary data.</text>
</comment>
<dbReference type="InterPro" id="IPR022573">
    <property type="entry name" value="DUF2887"/>
</dbReference>
<dbReference type="EMBL" id="JAVMIP010000003">
    <property type="protein sequence ID" value="MDS3860286.1"/>
    <property type="molecule type" value="Genomic_DNA"/>
</dbReference>
<organism evidence="2 3">
    <name type="scientific">Pseudocalidococcus azoricus BACA0444</name>
    <dbReference type="NCBI Taxonomy" id="2918990"/>
    <lineage>
        <taxon>Bacteria</taxon>
        <taxon>Bacillati</taxon>
        <taxon>Cyanobacteriota</taxon>
        <taxon>Cyanophyceae</taxon>
        <taxon>Acaryochloridales</taxon>
        <taxon>Thermosynechococcaceae</taxon>
        <taxon>Pseudocalidococcus</taxon>
        <taxon>Pseudocalidococcus azoricus</taxon>
    </lineage>
</organism>
<dbReference type="Pfam" id="PF11103">
    <property type="entry name" value="DUF2887"/>
    <property type="match status" value="1"/>
</dbReference>
<feature type="domain" description="DUF4351" evidence="1">
    <location>
        <begin position="156"/>
        <end position="211"/>
    </location>
</feature>
<reference evidence="3" key="1">
    <citation type="submission" date="2023-07" db="EMBL/GenBank/DDBJ databases">
        <authorList>
            <person name="Luz R."/>
            <person name="Cordeiro R."/>
            <person name="Fonseca A."/>
            <person name="Goncalves V."/>
        </authorList>
    </citation>
    <scope>NUCLEOTIDE SEQUENCE [LARGE SCALE GENOMIC DNA]</scope>
    <source>
        <strain evidence="3">BACA0444</strain>
    </source>
</reference>
<evidence type="ECO:0000313" key="2">
    <source>
        <dbReference type="EMBL" id="MDS3860286.1"/>
    </source>
</evidence>
<accession>A0AAE4FSR7</accession>
<dbReference type="AlphaFoldDB" id="A0AAE4FSR7"/>
<dbReference type="PANTHER" id="PTHR35586:SF2">
    <property type="entry name" value="SLL1542 PROTEIN"/>
    <property type="match status" value="1"/>
</dbReference>
<sequence>MPIIFIEAQMQPDAGFYGRFFAEVHVYLHQYQVVRSWRGLLILASRQQELGVDVPYRLYLKQQVQKLYLEDLATAVNLSPGLALLQLIVIETSQTAEAAQSLVQSVANTPDFTQWLDLIEAILGNKFPDLSLEEIRKMPGLQAEDLSHTRFYQDVFREGESQMIIRQLDYKIGTIDVSLESQIKSLSSEQLDLLGKALLDFQNISDLQAWLVARHL</sequence>
<proteinExistence type="predicted"/>
<dbReference type="InterPro" id="IPR025587">
    <property type="entry name" value="DUF4351"/>
</dbReference>
<dbReference type="PANTHER" id="PTHR35586">
    <property type="entry name" value="SLL1691 PROTEIN"/>
    <property type="match status" value="1"/>
</dbReference>
<evidence type="ECO:0000259" key="1">
    <source>
        <dbReference type="Pfam" id="PF14261"/>
    </source>
</evidence>
<name>A0AAE4FSR7_9CYAN</name>
<dbReference type="Proteomes" id="UP001268256">
    <property type="component" value="Unassembled WGS sequence"/>
</dbReference>
<gene>
    <name evidence="2" type="ORF">RIF25_05645</name>
</gene>